<evidence type="ECO:0000313" key="2">
    <source>
        <dbReference type="Proteomes" id="UP001161691"/>
    </source>
</evidence>
<dbReference type="Proteomes" id="UP001161691">
    <property type="component" value="Unassembled WGS sequence"/>
</dbReference>
<evidence type="ECO:0000313" key="1">
    <source>
        <dbReference type="EMBL" id="MDI4647819.1"/>
    </source>
</evidence>
<sequence>MSALTLIGFVLIGIFLIQLHPFRTFKQQELSGRLILPNPYSSKSNEKEVLEIALPSNEQSISRGPIAHTILNRLSSGSTPTNRYKLDAESRDRLVVRDSTSRNEWSIDVDHRYAIFSPGERFVAFEKSSSSLSKGYDLVVWDFKRDVTKVILKDFEMSEPFVWVP</sequence>
<accession>A0ABT6TM57</accession>
<proteinExistence type="predicted"/>
<gene>
    <name evidence="1" type="ORF">KB449_22900</name>
</gene>
<dbReference type="EMBL" id="JAGRPV010000001">
    <property type="protein sequence ID" value="MDI4647819.1"/>
    <property type="molecule type" value="Genomic_DNA"/>
</dbReference>
<keyword evidence="2" id="KW-1185">Reference proteome</keyword>
<organism evidence="1 2">
    <name type="scientific">Cohnella hashimotonis</name>
    <dbReference type="NCBI Taxonomy" id="2826895"/>
    <lineage>
        <taxon>Bacteria</taxon>
        <taxon>Bacillati</taxon>
        <taxon>Bacillota</taxon>
        <taxon>Bacilli</taxon>
        <taxon>Bacillales</taxon>
        <taxon>Paenibacillaceae</taxon>
        <taxon>Cohnella</taxon>
    </lineage>
</organism>
<comment type="caution">
    <text evidence="1">The sequence shown here is derived from an EMBL/GenBank/DDBJ whole genome shotgun (WGS) entry which is preliminary data.</text>
</comment>
<name>A0ABT6TM57_9BACL</name>
<protein>
    <submittedName>
        <fullName evidence="1">Uncharacterized protein</fullName>
    </submittedName>
</protein>
<reference evidence="1" key="1">
    <citation type="submission" date="2023-04" db="EMBL/GenBank/DDBJ databases">
        <title>Comparative genomic analysis of Cohnella hashimotonis sp. nov., isolated from the International Space Station.</title>
        <authorList>
            <person name="Venkateswaran K."/>
            <person name="Simpson A."/>
        </authorList>
    </citation>
    <scope>NUCLEOTIDE SEQUENCE</scope>
    <source>
        <strain evidence="1">F6_2S_P_1</strain>
    </source>
</reference>
<dbReference type="RefSeq" id="WP_282910564.1">
    <property type="nucleotide sequence ID" value="NZ_JAGRPV010000001.1"/>
</dbReference>